<dbReference type="Proteomes" id="UP000268007">
    <property type="component" value="Unassembled WGS sequence"/>
</dbReference>
<organism evidence="1 2">
    <name type="scientific">Mucilaginibacter gracilis</name>
    <dbReference type="NCBI Taxonomy" id="423350"/>
    <lineage>
        <taxon>Bacteria</taxon>
        <taxon>Pseudomonadati</taxon>
        <taxon>Bacteroidota</taxon>
        <taxon>Sphingobacteriia</taxon>
        <taxon>Sphingobacteriales</taxon>
        <taxon>Sphingobacteriaceae</taxon>
        <taxon>Mucilaginibacter</taxon>
    </lineage>
</organism>
<evidence type="ECO:0000313" key="1">
    <source>
        <dbReference type="EMBL" id="RKR84598.1"/>
    </source>
</evidence>
<dbReference type="RefSeq" id="WP_121200329.1">
    <property type="nucleotide sequence ID" value="NZ_RBKU01000001.1"/>
</dbReference>
<dbReference type="OrthoDB" id="1442826at2"/>
<gene>
    <name evidence="1" type="ORF">BDD43_4844</name>
</gene>
<reference evidence="1 2" key="1">
    <citation type="submission" date="2018-10" db="EMBL/GenBank/DDBJ databases">
        <title>Genomic Encyclopedia of Archaeal and Bacterial Type Strains, Phase II (KMG-II): from individual species to whole genera.</title>
        <authorList>
            <person name="Goeker M."/>
        </authorList>
    </citation>
    <scope>NUCLEOTIDE SEQUENCE [LARGE SCALE GENOMIC DNA]</scope>
    <source>
        <strain evidence="1 2">DSM 18602</strain>
    </source>
</reference>
<name>A0A495J831_9SPHI</name>
<dbReference type="EMBL" id="RBKU01000001">
    <property type="protein sequence ID" value="RKR84598.1"/>
    <property type="molecule type" value="Genomic_DNA"/>
</dbReference>
<proteinExistence type="predicted"/>
<evidence type="ECO:0000313" key="2">
    <source>
        <dbReference type="Proteomes" id="UP000268007"/>
    </source>
</evidence>
<dbReference type="AlphaFoldDB" id="A0A495J831"/>
<accession>A0A495J831</accession>
<protein>
    <recommendedName>
        <fullName evidence="3">Transcriptional regulator</fullName>
    </recommendedName>
</protein>
<keyword evidence="2" id="KW-1185">Reference proteome</keyword>
<evidence type="ECO:0008006" key="3">
    <source>
        <dbReference type="Google" id="ProtNLM"/>
    </source>
</evidence>
<comment type="caution">
    <text evidence="1">The sequence shown here is derived from an EMBL/GenBank/DDBJ whole genome shotgun (WGS) entry which is preliminary data.</text>
</comment>
<sequence>MSAETSTLSKLYSKIAEDPRVNVWHVSLFTFLLNLWQKSGYQQQLKVSRKQLMVGGHISSITTYHKCISQLTKLGYILYIPSYDVYKGTKIVIVL</sequence>